<sequence precursor="true">MLRGLMAWMLIVLLTPAALAVDFRIETKVYSGDEEVPVSQNTTLFQNGVVYDFVETTSRVSIYRHGMNDQPGRFVLLDPNLSIKTELSTDRMDVAIEKLRGWARLQQHPLLVFSADPNFAESFDTETGELSLVHPQMTYKAATKPVNRSEAWTDLRNYFDAYAKLNCMLGSPTPPTPRLALNKSLENHNVYPTEVTLSIAGNSLTGEGDTELRAEHTFTWRLSKDDRARITLVDEQLVSFRSVSNAEFQRQSVASK</sequence>
<evidence type="ECO:0000256" key="1">
    <source>
        <dbReference type="SAM" id="SignalP"/>
    </source>
</evidence>
<dbReference type="KEGG" id="amuc:Pan181_39510"/>
<keyword evidence="3" id="KW-1185">Reference proteome</keyword>
<evidence type="ECO:0000313" key="2">
    <source>
        <dbReference type="EMBL" id="QDU57729.1"/>
    </source>
</evidence>
<dbReference type="RefSeq" id="WP_145249053.1">
    <property type="nucleotide sequence ID" value="NZ_CP036278.1"/>
</dbReference>
<dbReference type="AlphaFoldDB" id="A0A518ASM0"/>
<gene>
    <name evidence="2" type="ORF">Pan181_39510</name>
</gene>
<dbReference type="Proteomes" id="UP000315750">
    <property type="component" value="Chromosome"/>
</dbReference>
<dbReference type="EMBL" id="CP036278">
    <property type="protein sequence ID" value="QDU57729.1"/>
    <property type="molecule type" value="Genomic_DNA"/>
</dbReference>
<keyword evidence="1" id="KW-0732">Signal</keyword>
<feature type="signal peptide" evidence="1">
    <location>
        <begin position="1"/>
        <end position="20"/>
    </location>
</feature>
<protein>
    <submittedName>
        <fullName evidence="2">Uncharacterized protein</fullName>
    </submittedName>
</protein>
<name>A0A518ASM0_9BACT</name>
<evidence type="ECO:0000313" key="3">
    <source>
        <dbReference type="Proteomes" id="UP000315750"/>
    </source>
</evidence>
<feature type="chain" id="PRO_5021859249" evidence="1">
    <location>
        <begin position="21"/>
        <end position="256"/>
    </location>
</feature>
<accession>A0A518ASM0</accession>
<reference evidence="2 3" key="1">
    <citation type="submission" date="2019-02" db="EMBL/GenBank/DDBJ databases">
        <title>Deep-cultivation of Planctomycetes and their phenomic and genomic characterization uncovers novel biology.</title>
        <authorList>
            <person name="Wiegand S."/>
            <person name="Jogler M."/>
            <person name="Boedeker C."/>
            <person name="Pinto D."/>
            <person name="Vollmers J."/>
            <person name="Rivas-Marin E."/>
            <person name="Kohn T."/>
            <person name="Peeters S.H."/>
            <person name="Heuer A."/>
            <person name="Rast P."/>
            <person name="Oberbeckmann S."/>
            <person name="Bunk B."/>
            <person name="Jeske O."/>
            <person name="Meyerdierks A."/>
            <person name="Storesund J.E."/>
            <person name="Kallscheuer N."/>
            <person name="Luecker S."/>
            <person name="Lage O.M."/>
            <person name="Pohl T."/>
            <person name="Merkel B.J."/>
            <person name="Hornburger P."/>
            <person name="Mueller R.-W."/>
            <person name="Bruemmer F."/>
            <person name="Labrenz M."/>
            <person name="Spormann A.M."/>
            <person name="Op den Camp H."/>
            <person name="Overmann J."/>
            <person name="Amann R."/>
            <person name="Jetten M.S.M."/>
            <person name="Mascher T."/>
            <person name="Medema M.H."/>
            <person name="Devos D.P."/>
            <person name="Kaster A.-K."/>
            <person name="Ovreas L."/>
            <person name="Rohde M."/>
            <person name="Galperin M.Y."/>
            <person name="Jogler C."/>
        </authorList>
    </citation>
    <scope>NUCLEOTIDE SEQUENCE [LARGE SCALE GENOMIC DNA]</scope>
    <source>
        <strain evidence="2 3">Pan181</strain>
    </source>
</reference>
<proteinExistence type="predicted"/>
<organism evidence="2 3">
    <name type="scientific">Aeoliella mucimassa</name>
    <dbReference type="NCBI Taxonomy" id="2527972"/>
    <lineage>
        <taxon>Bacteria</taxon>
        <taxon>Pseudomonadati</taxon>
        <taxon>Planctomycetota</taxon>
        <taxon>Planctomycetia</taxon>
        <taxon>Pirellulales</taxon>
        <taxon>Lacipirellulaceae</taxon>
        <taxon>Aeoliella</taxon>
    </lineage>
</organism>
<dbReference type="OrthoDB" id="211725at2"/>